<gene>
    <name evidence="1" type="ORF">F4Y60_12685</name>
</gene>
<dbReference type="AlphaFoldDB" id="A0A6B0Y4L3"/>
<organism evidence="1">
    <name type="scientific">Boseongicola sp. SB0664_bin_43</name>
    <dbReference type="NCBI Taxonomy" id="2604844"/>
    <lineage>
        <taxon>Bacteria</taxon>
        <taxon>Pseudomonadati</taxon>
        <taxon>Pseudomonadota</taxon>
        <taxon>Alphaproteobacteria</taxon>
        <taxon>Rhodobacterales</taxon>
        <taxon>Paracoccaceae</taxon>
        <taxon>Boseongicola</taxon>
    </lineage>
</organism>
<reference evidence="1" key="1">
    <citation type="submission" date="2019-09" db="EMBL/GenBank/DDBJ databases">
        <title>Characterisation of the sponge microbiome using genome-centric metagenomics.</title>
        <authorList>
            <person name="Engelberts J.P."/>
            <person name="Robbins S.J."/>
            <person name="De Goeij J.M."/>
            <person name="Aranda M."/>
            <person name="Bell S.C."/>
            <person name="Webster N.S."/>
        </authorList>
    </citation>
    <scope>NUCLEOTIDE SEQUENCE</scope>
    <source>
        <strain evidence="1">SB0664_bin_43</strain>
    </source>
</reference>
<comment type="caution">
    <text evidence="1">The sequence shown here is derived from an EMBL/GenBank/DDBJ whole genome shotgun (WGS) entry which is preliminary data.</text>
</comment>
<name>A0A6B0Y4L3_9RHOB</name>
<sequence length="54" mass="6335">MRTCTYIHGDGFNLWFGALRRTSWRWLDLVALFRNMLPPHHEVVAVKCFKTGVS</sequence>
<accession>A0A6B0Y4L3</accession>
<dbReference type="EMBL" id="VXRY01000521">
    <property type="protein sequence ID" value="MXY34913.1"/>
    <property type="molecule type" value="Genomic_DNA"/>
</dbReference>
<proteinExistence type="predicted"/>
<protein>
    <submittedName>
        <fullName evidence="1">NYN domain-containing protein</fullName>
    </submittedName>
</protein>
<evidence type="ECO:0000313" key="1">
    <source>
        <dbReference type="EMBL" id="MXY34913.1"/>
    </source>
</evidence>